<dbReference type="Gene3D" id="1.10.260.40">
    <property type="entry name" value="lambda repressor-like DNA-binding domains"/>
    <property type="match status" value="1"/>
</dbReference>
<dbReference type="OrthoDB" id="3510266at2"/>
<protein>
    <submittedName>
        <fullName evidence="5">Transcriptional regulator, LacI family</fullName>
    </submittedName>
</protein>
<dbReference type="PANTHER" id="PTHR30146">
    <property type="entry name" value="LACI-RELATED TRANSCRIPTIONAL REPRESSOR"/>
    <property type="match status" value="1"/>
</dbReference>
<evidence type="ECO:0000313" key="6">
    <source>
        <dbReference type="Proteomes" id="UP000198981"/>
    </source>
</evidence>
<dbReference type="AlphaFoldDB" id="A0A1G4YX51"/>
<dbReference type="InterPro" id="IPR000843">
    <property type="entry name" value="HTH_LacI"/>
</dbReference>
<evidence type="ECO:0000256" key="1">
    <source>
        <dbReference type="ARBA" id="ARBA00023015"/>
    </source>
</evidence>
<dbReference type="InterPro" id="IPR046335">
    <property type="entry name" value="LacI/GalR-like_sensor"/>
</dbReference>
<dbReference type="RefSeq" id="WP_092807111.1">
    <property type="nucleotide sequence ID" value="NZ_FMUH01000007.1"/>
</dbReference>
<name>A0A1G4YX51_9ACTN</name>
<feature type="domain" description="HTH lacI-type" evidence="4">
    <location>
        <begin position="8"/>
        <end position="62"/>
    </location>
</feature>
<gene>
    <name evidence="5" type="ORF">SAMN03159343_3698</name>
</gene>
<dbReference type="CDD" id="cd01392">
    <property type="entry name" value="HTH_LacI"/>
    <property type="match status" value="1"/>
</dbReference>
<dbReference type="SUPFAM" id="SSF53822">
    <property type="entry name" value="Periplasmic binding protein-like I"/>
    <property type="match status" value="1"/>
</dbReference>
<dbReference type="SMART" id="SM00354">
    <property type="entry name" value="HTH_LACI"/>
    <property type="match status" value="1"/>
</dbReference>
<dbReference type="Pfam" id="PF00356">
    <property type="entry name" value="LacI"/>
    <property type="match status" value="1"/>
</dbReference>
<proteinExistence type="predicted"/>
<evidence type="ECO:0000313" key="5">
    <source>
        <dbReference type="EMBL" id="SCX58036.1"/>
    </source>
</evidence>
<dbReference type="SUPFAM" id="SSF47413">
    <property type="entry name" value="lambda repressor-like DNA-binding domains"/>
    <property type="match status" value="1"/>
</dbReference>
<dbReference type="Pfam" id="PF13377">
    <property type="entry name" value="Peripla_BP_3"/>
    <property type="match status" value="1"/>
</dbReference>
<dbReference type="Proteomes" id="UP000198981">
    <property type="component" value="Unassembled WGS sequence"/>
</dbReference>
<keyword evidence="1" id="KW-0805">Transcription regulation</keyword>
<dbReference type="PROSITE" id="PS50932">
    <property type="entry name" value="HTH_LACI_2"/>
    <property type="match status" value="1"/>
</dbReference>
<dbReference type="Gene3D" id="3.40.50.2300">
    <property type="match status" value="2"/>
</dbReference>
<dbReference type="CDD" id="cd06267">
    <property type="entry name" value="PBP1_LacI_sugar_binding-like"/>
    <property type="match status" value="1"/>
</dbReference>
<dbReference type="GO" id="GO:0003700">
    <property type="term" value="F:DNA-binding transcription factor activity"/>
    <property type="evidence" value="ECO:0007669"/>
    <property type="project" value="TreeGrafter"/>
</dbReference>
<evidence type="ECO:0000256" key="2">
    <source>
        <dbReference type="ARBA" id="ARBA00023125"/>
    </source>
</evidence>
<keyword evidence="2" id="KW-0238">DNA-binding</keyword>
<evidence type="ECO:0000259" key="4">
    <source>
        <dbReference type="PROSITE" id="PS50932"/>
    </source>
</evidence>
<sequence>MTDPAKPATIYDVAEHAGVSISTVSNVLNKPDRVAVGTRRKVLQVADELGYLPKATAIDLARKQAGRIGVVAPFSTYPSYLRRLVGVMRATKAQAVDISLIDQESAATASSPLLASMPIRGVVDGLIVMGAPIEESTEERLATRGLPVVLVDADSDRFSVVNIDDHGAGRRAAQHLLALGHRRIGYLSEQQASDYESQARRRLGGFRSELAAHPDVVLTVAQAEGTMAAAREAALTLLSGPDRPTAVMAHFDDLALGVVHAAAELGLDVPGDLSVLGFDDGPAAEAAGLSTIRQPFEESGAVAVGLLLEAIAGATQRRMTLLDCTVVDRRTTAPPPL</sequence>
<dbReference type="InterPro" id="IPR028082">
    <property type="entry name" value="Peripla_BP_I"/>
</dbReference>
<dbReference type="PANTHER" id="PTHR30146:SF109">
    <property type="entry name" value="HTH-TYPE TRANSCRIPTIONAL REGULATOR GALS"/>
    <property type="match status" value="1"/>
</dbReference>
<reference evidence="6" key="1">
    <citation type="submission" date="2016-10" db="EMBL/GenBank/DDBJ databases">
        <authorList>
            <person name="Varghese N."/>
            <person name="Submissions S."/>
        </authorList>
    </citation>
    <scope>NUCLEOTIDE SEQUENCE [LARGE SCALE GENOMIC DNA]</scope>
    <source>
        <strain evidence="6">DSM 45722</strain>
    </source>
</reference>
<dbReference type="PRINTS" id="PR00036">
    <property type="entry name" value="HTHLACI"/>
</dbReference>
<dbReference type="EMBL" id="FMUH01000007">
    <property type="protein sequence ID" value="SCX58036.1"/>
    <property type="molecule type" value="Genomic_DNA"/>
</dbReference>
<dbReference type="PROSITE" id="PS00356">
    <property type="entry name" value="HTH_LACI_1"/>
    <property type="match status" value="1"/>
</dbReference>
<organism evidence="5 6">
    <name type="scientific">Klenkia marina</name>
    <dbReference type="NCBI Taxonomy" id="1960309"/>
    <lineage>
        <taxon>Bacteria</taxon>
        <taxon>Bacillati</taxon>
        <taxon>Actinomycetota</taxon>
        <taxon>Actinomycetes</taxon>
        <taxon>Geodermatophilales</taxon>
        <taxon>Geodermatophilaceae</taxon>
        <taxon>Klenkia</taxon>
    </lineage>
</organism>
<keyword evidence="3" id="KW-0804">Transcription</keyword>
<dbReference type="STRING" id="1960309.SAMN03159343_3698"/>
<keyword evidence="6" id="KW-1185">Reference proteome</keyword>
<dbReference type="InterPro" id="IPR010982">
    <property type="entry name" value="Lambda_DNA-bd_dom_sf"/>
</dbReference>
<dbReference type="GO" id="GO:0000976">
    <property type="term" value="F:transcription cis-regulatory region binding"/>
    <property type="evidence" value="ECO:0007669"/>
    <property type="project" value="TreeGrafter"/>
</dbReference>
<accession>A0A1G4YX51</accession>
<evidence type="ECO:0000256" key="3">
    <source>
        <dbReference type="ARBA" id="ARBA00023163"/>
    </source>
</evidence>